<keyword evidence="2" id="KW-0479">Metal-binding</keyword>
<dbReference type="GO" id="GO:0051539">
    <property type="term" value="F:4 iron, 4 sulfur cluster binding"/>
    <property type="evidence" value="ECO:0007669"/>
    <property type="project" value="UniProtKB-KW"/>
</dbReference>
<dbReference type="Pfam" id="PF00037">
    <property type="entry name" value="Fer4"/>
    <property type="match status" value="1"/>
</dbReference>
<evidence type="ECO:0000313" key="7">
    <source>
        <dbReference type="Proteomes" id="UP000198535"/>
    </source>
</evidence>
<dbReference type="Gene3D" id="3.30.70.20">
    <property type="match status" value="1"/>
</dbReference>
<keyword evidence="1" id="KW-0004">4Fe-4S</keyword>
<sequence length="375" mass="39936">MGNKVSIVKCDDYSDVYKCITESLSLIGGLGSVISAGDHVLLKPNVLAARKPEEAVTTHPSIVAAMCELVKEAGGSPIIGDGAGMTHPGATADAFETSGISAVARECGAELVNFQTAGFEEVDVPKALHFPRLFVSKAVIDADVIISLPKLKTHELSYYTGAVKNMFGALPLRTRKEIHLLAKRQLFGEAVVDLYSVVKPHLAVMDGVVGMEGNGPSHGTPVNTGVILASYDCVSLDVVASELIGFDPMVIPTTSAAIERGLGSKDPVIVGTLLDEVKMKYKPSSGGVTSTFPPSITRMFGRYFEMRPKIDTSRCVLCGACAMNCSVHAIGEVGTHLEIDRDKCIMCYCCRELCPEDAVDIDMSLLAKIIISARR</sequence>
<keyword evidence="7" id="KW-1185">Reference proteome</keyword>
<evidence type="ECO:0000259" key="5">
    <source>
        <dbReference type="PROSITE" id="PS51379"/>
    </source>
</evidence>
<dbReference type="Proteomes" id="UP000198535">
    <property type="component" value="Unassembled WGS sequence"/>
</dbReference>
<evidence type="ECO:0000313" key="6">
    <source>
        <dbReference type="EMBL" id="SFM44628.1"/>
    </source>
</evidence>
<evidence type="ECO:0000256" key="3">
    <source>
        <dbReference type="ARBA" id="ARBA00023004"/>
    </source>
</evidence>
<dbReference type="AlphaFoldDB" id="A0A1I4QX50"/>
<gene>
    <name evidence="6" type="ORF">SAMN04488696_1246</name>
</gene>
<dbReference type="PROSITE" id="PS00198">
    <property type="entry name" value="4FE4S_FER_1"/>
    <property type="match status" value="1"/>
</dbReference>
<dbReference type="InterPro" id="IPR050157">
    <property type="entry name" value="PSI_iron-sulfur_center"/>
</dbReference>
<protein>
    <submittedName>
        <fullName evidence="6">Uncharacterized conserved protein, DUF362 family</fullName>
    </submittedName>
</protein>
<dbReference type="PROSITE" id="PS51379">
    <property type="entry name" value="4FE4S_FER_2"/>
    <property type="match status" value="2"/>
</dbReference>
<dbReference type="SUPFAM" id="SSF54862">
    <property type="entry name" value="4Fe-4S ferredoxins"/>
    <property type="match status" value="1"/>
</dbReference>
<name>A0A1I4QX50_9EURY</name>
<dbReference type="InterPro" id="IPR017896">
    <property type="entry name" value="4Fe4S_Fe-S-bd"/>
</dbReference>
<dbReference type="EMBL" id="FOUJ01000002">
    <property type="protein sequence ID" value="SFM44628.1"/>
    <property type="molecule type" value="Genomic_DNA"/>
</dbReference>
<dbReference type="OrthoDB" id="2837at2157"/>
<evidence type="ECO:0000256" key="4">
    <source>
        <dbReference type="ARBA" id="ARBA00023014"/>
    </source>
</evidence>
<keyword evidence="3" id="KW-0408">Iron</keyword>
<dbReference type="GO" id="GO:0016491">
    <property type="term" value="F:oxidoreductase activity"/>
    <property type="evidence" value="ECO:0007669"/>
    <property type="project" value="UniProtKB-ARBA"/>
</dbReference>
<evidence type="ECO:0000256" key="1">
    <source>
        <dbReference type="ARBA" id="ARBA00022485"/>
    </source>
</evidence>
<keyword evidence="4" id="KW-0411">Iron-sulfur</keyword>
<dbReference type="STRING" id="487685.SAMN04488696_1246"/>
<dbReference type="InterPro" id="IPR017900">
    <property type="entry name" value="4Fe4S_Fe_S_CS"/>
</dbReference>
<dbReference type="RefSeq" id="WP_091934812.1">
    <property type="nucleotide sequence ID" value="NZ_FOUJ01000002.1"/>
</dbReference>
<reference evidence="7" key="1">
    <citation type="submission" date="2016-10" db="EMBL/GenBank/DDBJ databases">
        <authorList>
            <person name="Varghese N."/>
            <person name="Submissions S."/>
        </authorList>
    </citation>
    <scope>NUCLEOTIDE SEQUENCE [LARGE SCALE GENOMIC DNA]</scope>
    <source>
        <strain evidence="7">Mob M</strain>
    </source>
</reference>
<dbReference type="InterPro" id="IPR007160">
    <property type="entry name" value="DUF362"/>
</dbReference>
<dbReference type="PANTHER" id="PTHR24960:SF76">
    <property type="entry name" value="4FE-4S FERREDOXIN-TYPE DOMAIN-CONTAINING PROTEIN"/>
    <property type="match status" value="1"/>
</dbReference>
<dbReference type="GO" id="GO:0046872">
    <property type="term" value="F:metal ion binding"/>
    <property type="evidence" value="ECO:0007669"/>
    <property type="project" value="UniProtKB-KW"/>
</dbReference>
<dbReference type="PANTHER" id="PTHR24960">
    <property type="entry name" value="PHOTOSYSTEM I IRON-SULFUR CENTER-RELATED"/>
    <property type="match status" value="1"/>
</dbReference>
<organism evidence="6 7">
    <name type="scientific">Methanolobus profundi</name>
    <dbReference type="NCBI Taxonomy" id="487685"/>
    <lineage>
        <taxon>Archaea</taxon>
        <taxon>Methanobacteriati</taxon>
        <taxon>Methanobacteriota</taxon>
        <taxon>Stenosarchaea group</taxon>
        <taxon>Methanomicrobia</taxon>
        <taxon>Methanosarcinales</taxon>
        <taxon>Methanosarcinaceae</taxon>
        <taxon>Methanolobus</taxon>
    </lineage>
</organism>
<evidence type="ECO:0000256" key="2">
    <source>
        <dbReference type="ARBA" id="ARBA00022723"/>
    </source>
</evidence>
<accession>A0A1I4QX50</accession>
<dbReference type="Pfam" id="PF04015">
    <property type="entry name" value="DUF362"/>
    <property type="match status" value="1"/>
</dbReference>
<proteinExistence type="predicted"/>
<feature type="domain" description="4Fe-4S ferredoxin-type" evidence="5">
    <location>
        <begin position="335"/>
        <end position="364"/>
    </location>
</feature>
<feature type="domain" description="4Fe-4S ferredoxin-type" evidence="5">
    <location>
        <begin position="306"/>
        <end position="330"/>
    </location>
</feature>